<dbReference type="Pfam" id="PF01809">
    <property type="entry name" value="YidD"/>
    <property type="match status" value="1"/>
</dbReference>
<protein>
    <recommendedName>
        <fullName evidence="1">Putative membrane protein insertion efficiency factor</fullName>
    </recommendedName>
</protein>
<dbReference type="Proteomes" id="UP000307541">
    <property type="component" value="Unassembled WGS sequence"/>
</dbReference>
<reference evidence="2 3" key="1">
    <citation type="submission" date="2018-10" db="EMBL/GenBank/DDBJ databases">
        <title>Pseudomonas leptonychotis sp. nov., isolated from Weddell seals in Antarctica.</title>
        <authorList>
            <person name="Novakova D."/>
            <person name="Svec P."/>
            <person name="Kralova S."/>
            <person name="Kristofova L."/>
            <person name="Zeman M."/>
            <person name="Pantucek R."/>
            <person name="Maslanova I."/>
            <person name="Sedlacek I."/>
        </authorList>
    </citation>
    <scope>NUCLEOTIDE SEQUENCE [LARGE SCALE GENOMIC DNA]</scope>
    <source>
        <strain evidence="2 3">CCM 8849</strain>
    </source>
</reference>
<dbReference type="GO" id="GO:0005886">
    <property type="term" value="C:plasma membrane"/>
    <property type="evidence" value="ECO:0007669"/>
    <property type="project" value="UniProtKB-SubCell"/>
</dbReference>
<keyword evidence="1" id="KW-0472">Membrane</keyword>
<dbReference type="OrthoDB" id="9801753at2"/>
<proteinExistence type="inferred from homology"/>
<dbReference type="PANTHER" id="PTHR33383">
    <property type="entry name" value="MEMBRANE PROTEIN INSERTION EFFICIENCY FACTOR-RELATED"/>
    <property type="match status" value="1"/>
</dbReference>
<keyword evidence="3" id="KW-1185">Reference proteome</keyword>
<dbReference type="AlphaFoldDB" id="A0A4T2A5U3"/>
<sequence length="81" mass="9430">MKRVLIGVVRLYQYLISPLLGAPCRFHPSCSHYAIEAIERHGALRGSWLALRRLLRCQPWYPGGYDPVPPTRHCIEKHRHD</sequence>
<organism evidence="2 3">
    <name type="scientific">Pseudomonas leptonychotis</name>
    <dbReference type="NCBI Taxonomy" id="2448482"/>
    <lineage>
        <taxon>Bacteria</taxon>
        <taxon>Pseudomonadati</taxon>
        <taxon>Pseudomonadota</taxon>
        <taxon>Gammaproteobacteria</taxon>
        <taxon>Pseudomonadales</taxon>
        <taxon>Pseudomonadaceae</taxon>
        <taxon>Pseudomonas</taxon>
    </lineage>
</organism>
<comment type="caution">
    <text evidence="2">The sequence shown here is derived from an EMBL/GenBank/DDBJ whole genome shotgun (WGS) entry which is preliminary data.</text>
</comment>
<comment type="similarity">
    <text evidence="1">Belongs to the UPF0161 family.</text>
</comment>
<comment type="function">
    <text evidence="1">Could be involved in insertion of integral membrane proteins into the membrane.</text>
</comment>
<dbReference type="SMART" id="SM01234">
    <property type="entry name" value="Haemolytic"/>
    <property type="match status" value="1"/>
</dbReference>
<dbReference type="NCBIfam" id="TIGR00278">
    <property type="entry name" value="membrane protein insertion efficiency factor YidD"/>
    <property type="match status" value="1"/>
</dbReference>
<dbReference type="PANTHER" id="PTHR33383:SF1">
    <property type="entry name" value="MEMBRANE PROTEIN INSERTION EFFICIENCY FACTOR-RELATED"/>
    <property type="match status" value="1"/>
</dbReference>
<evidence type="ECO:0000313" key="2">
    <source>
        <dbReference type="EMBL" id="TIH10456.1"/>
    </source>
</evidence>
<dbReference type="InterPro" id="IPR002696">
    <property type="entry name" value="Membr_insert_effic_factor_YidD"/>
</dbReference>
<gene>
    <name evidence="2" type="primary">yidD</name>
    <name evidence="2" type="ORF">D8779_07205</name>
</gene>
<keyword evidence="1" id="KW-1003">Cell membrane</keyword>
<dbReference type="HAMAP" id="MF_00386">
    <property type="entry name" value="UPF0161_YidD"/>
    <property type="match status" value="1"/>
</dbReference>
<comment type="subcellular location">
    <subcellularLocation>
        <location evidence="1">Cell membrane</location>
        <topology evidence="1">Peripheral membrane protein</topology>
        <orientation evidence="1">Cytoplasmic side</orientation>
    </subcellularLocation>
</comment>
<accession>A0A4T2A5U3</accession>
<dbReference type="RefSeq" id="WP_136663741.1">
    <property type="nucleotide sequence ID" value="NZ_RFLV01000001.1"/>
</dbReference>
<evidence type="ECO:0000313" key="3">
    <source>
        <dbReference type="Proteomes" id="UP000307541"/>
    </source>
</evidence>
<name>A0A4T2A5U3_9PSED</name>
<evidence type="ECO:0000256" key="1">
    <source>
        <dbReference type="HAMAP-Rule" id="MF_00386"/>
    </source>
</evidence>
<dbReference type="EMBL" id="RFLV01000001">
    <property type="protein sequence ID" value="TIH10456.1"/>
    <property type="molecule type" value="Genomic_DNA"/>
</dbReference>